<name>A0A1I8HLK1_9PLAT</name>
<evidence type="ECO:0000313" key="2">
    <source>
        <dbReference type="WBParaSite" id="maker-uti_cns_0006855-snap-gene-0.5-mRNA-1"/>
    </source>
</evidence>
<dbReference type="AlphaFoldDB" id="A0A1I8HLK1"/>
<reference evidence="2" key="1">
    <citation type="submission" date="2016-11" db="UniProtKB">
        <authorList>
            <consortium name="WormBaseParasite"/>
        </authorList>
    </citation>
    <scope>IDENTIFICATION</scope>
</reference>
<proteinExistence type="predicted"/>
<accession>A0A1I8HLK1</accession>
<sequence>MCLEPSPSLKRHPLVCV</sequence>
<protein>
    <submittedName>
        <fullName evidence="2">Uncharacterized protein</fullName>
    </submittedName>
</protein>
<dbReference type="Proteomes" id="UP000095280">
    <property type="component" value="Unplaced"/>
</dbReference>
<organism evidence="1 2">
    <name type="scientific">Macrostomum lignano</name>
    <dbReference type="NCBI Taxonomy" id="282301"/>
    <lineage>
        <taxon>Eukaryota</taxon>
        <taxon>Metazoa</taxon>
        <taxon>Spiralia</taxon>
        <taxon>Lophotrochozoa</taxon>
        <taxon>Platyhelminthes</taxon>
        <taxon>Rhabditophora</taxon>
        <taxon>Macrostomorpha</taxon>
        <taxon>Macrostomida</taxon>
        <taxon>Macrostomidae</taxon>
        <taxon>Macrostomum</taxon>
    </lineage>
</organism>
<keyword evidence="1" id="KW-1185">Reference proteome</keyword>
<dbReference type="WBParaSite" id="maker-uti_cns_0006855-snap-gene-0.5-mRNA-1">
    <property type="protein sequence ID" value="maker-uti_cns_0006855-snap-gene-0.5-mRNA-1"/>
    <property type="gene ID" value="maker-uti_cns_0006855-snap-gene-0.5"/>
</dbReference>
<evidence type="ECO:0000313" key="1">
    <source>
        <dbReference type="Proteomes" id="UP000095280"/>
    </source>
</evidence>